<keyword evidence="1" id="KW-0175">Coiled coil</keyword>
<comment type="caution">
    <text evidence="3">The sequence shown here is derived from an EMBL/GenBank/DDBJ whole genome shotgun (WGS) entry which is preliminary data.</text>
</comment>
<dbReference type="EMBL" id="CACSLK010000214">
    <property type="protein sequence ID" value="CAA0805760.1"/>
    <property type="molecule type" value="Genomic_DNA"/>
</dbReference>
<feature type="coiled-coil region" evidence="1">
    <location>
        <begin position="242"/>
        <end position="269"/>
    </location>
</feature>
<dbReference type="PANTHER" id="PTHR31029">
    <property type="entry name" value="CYCLIN-DEPENDENT KINASE-LIKE PROTEIN"/>
    <property type="match status" value="1"/>
</dbReference>
<gene>
    <name evidence="3" type="ORF">SHERM_00675</name>
</gene>
<dbReference type="Proteomes" id="UP001153555">
    <property type="component" value="Unassembled WGS sequence"/>
</dbReference>
<evidence type="ECO:0000313" key="4">
    <source>
        <dbReference type="Proteomes" id="UP001153555"/>
    </source>
</evidence>
<evidence type="ECO:0000313" key="3">
    <source>
        <dbReference type="EMBL" id="CAA0805760.1"/>
    </source>
</evidence>
<dbReference type="AlphaFoldDB" id="A0A9N7R1H9"/>
<organism evidence="3 4">
    <name type="scientific">Striga hermonthica</name>
    <name type="common">Purple witchweed</name>
    <name type="synonym">Buchnera hermonthica</name>
    <dbReference type="NCBI Taxonomy" id="68872"/>
    <lineage>
        <taxon>Eukaryota</taxon>
        <taxon>Viridiplantae</taxon>
        <taxon>Streptophyta</taxon>
        <taxon>Embryophyta</taxon>
        <taxon>Tracheophyta</taxon>
        <taxon>Spermatophyta</taxon>
        <taxon>Magnoliopsida</taxon>
        <taxon>eudicotyledons</taxon>
        <taxon>Gunneridae</taxon>
        <taxon>Pentapetalae</taxon>
        <taxon>asterids</taxon>
        <taxon>lamiids</taxon>
        <taxon>Lamiales</taxon>
        <taxon>Orobanchaceae</taxon>
        <taxon>Buchnereae</taxon>
        <taxon>Striga</taxon>
    </lineage>
</organism>
<dbReference type="InterPro" id="IPR042316">
    <property type="entry name" value="IRKI-like"/>
</dbReference>
<protein>
    <recommendedName>
        <fullName evidence="5">IRK-interacting protein</fullName>
    </recommendedName>
</protein>
<name>A0A9N7R1H9_STRHE</name>
<reference evidence="3" key="1">
    <citation type="submission" date="2019-12" db="EMBL/GenBank/DDBJ databases">
        <authorList>
            <person name="Scholes J."/>
        </authorList>
    </citation>
    <scope>NUCLEOTIDE SEQUENCE</scope>
</reference>
<accession>A0A9N7R1H9</accession>
<evidence type="ECO:0000256" key="1">
    <source>
        <dbReference type="SAM" id="Coils"/>
    </source>
</evidence>
<dbReference type="OrthoDB" id="785851at2759"/>
<evidence type="ECO:0008006" key="5">
    <source>
        <dbReference type="Google" id="ProtNLM"/>
    </source>
</evidence>
<sequence>MAASIYHENSEYGSGSGISRQDVEAAMAKAVELRALHASLMQGNSPSAAANFSLRSASPVSRHAPPQFSAQDYPVFTPSYEDEPPSFFPQTLLENHSRNYTDSWTGPAFHVANADETILSDYRTAANTSSRKGLPSESDAWGARPAADDQISISGFALRAASPGPDCTKSRRNSLGDGKNGKKSNIVVPLTDSHSSLHSHSKSKGLVGLSWLLPRGLKKKNNKSENSQIVNSRPDDFGILSIDSLRCELTRANEDKNAALNEVSEMKSSVGELSQKLEYLETYCEELKKALRQVNNHPQMPGSSGKSVGESCEDQMPVSKEVMVEGFLQVVSEARLSVKQFCKTLIKQIEENDHTLKDNLNSLLQLYKLSLNSKYSKAVLYHLEAFVNQSLYQDFENCVFQKNGAPKLLDPQQERVAKFQMFVSLRNLSWNEVLRKGTKYYSEEFSKFCDQKMNGVMAMLGWTRPWPEQLLQAFFVAAKCIWLVHLLAFSFNPRLGILRVDDNMPFEASYMEDLFGDKQRPHGPGRVKVMVMPGFYVHDEVLRCKVLCRYKSVV</sequence>
<feature type="region of interest" description="Disordered" evidence="2">
    <location>
        <begin position="160"/>
        <end position="187"/>
    </location>
</feature>
<evidence type="ECO:0000256" key="2">
    <source>
        <dbReference type="SAM" id="MobiDB-lite"/>
    </source>
</evidence>
<dbReference type="PANTHER" id="PTHR31029:SF3">
    <property type="entry name" value="IRK-INTERACTING PROTEIN"/>
    <property type="match status" value="1"/>
</dbReference>
<proteinExistence type="predicted"/>
<keyword evidence="4" id="KW-1185">Reference proteome</keyword>